<comment type="caution">
    <text evidence="1">The sequence shown here is derived from an EMBL/GenBank/DDBJ whole genome shotgun (WGS) entry which is preliminary data.</text>
</comment>
<evidence type="ECO:0000313" key="1">
    <source>
        <dbReference type="EMBL" id="NMQ20210.1"/>
    </source>
</evidence>
<dbReference type="SUPFAM" id="SSF48452">
    <property type="entry name" value="TPR-like"/>
    <property type="match status" value="1"/>
</dbReference>
<dbReference type="InterPro" id="IPR011990">
    <property type="entry name" value="TPR-like_helical_dom_sf"/>
</dbReference>
<accession>A0ABX1TP76</accession>
<dbReference type="EMBL" id="SPMZ01000040">
    <property type="protein sequence ID" value="NMQ20210.1"/>
    <property type="molecule type" value="Genomic_DNA"/>
</dbReference>
<evidence type="ECO:0000313" key="2">
    <source>
        <dbReference type="Proteomes" id="UP000760480"/>
    </source>
</evidence>
<gene>
    <name evidence="1" type="ORF">E4P82_13975</name>
</gene>
<dbReference type="Gene3D" id="1.25.40.10">
    <property type="entry name" value="Tetratricopeptide repeat domain"/>
    <property type="match status" value="1"/>
</dbReference>
<keyword evidence="2" id="KW-1185">Reference proteome</keyword>
<sequence length="149" mass="16392">MKKSLTVFQALGDQRERAVTLGDIARIKVDKGEVDEALKLHQEELTVYQALGDVVGNAHVLWSIAQIEMQKEDYPNAFPHLQESYAILLKLGRLDGIIYVGLDLGQLLCAGGAKEEGMAILSRSRDGFRKLGQEAQARQVQALLDSLSS</sequence>
<protein>
    <submittedName>
        <fullName evidence="1">Tetratricopeptide repeat protein</fullName>
    </submittedName>
</protein>
<reference evidence="1 2" key="1">
    <citation type="submission" date="2019-03" db="EMBL/GenBank/DDBJ databases">
        <title>Metabolic reconstructions from genomes of highly enriched 'Candidatus Accumulibacter' and 'Candidatus Competibacter' bioreactor populations.</title>
        <authorList>
            <person name="Annavajhala M.K."/>
            <person name="Welles L."/>
            <person name="Abbas B."/>
            <person name="Sorokin D."/>
            <person name="Park H."/>
            <person name="Van Loosdrecht M."/>
            <person name="Chandran K."/>
        </authorList>
    </citation>
    <scope>NUCLEOTIDE SEQUENCE [LARGE SCALE GENOMIC DNA]</scope>
    <source>
        <strain evidence="1 2">SBR_G</strain>
    </source>
</reference>
<name>A0ABX1TP76_9GAMM</name>
<organism evidence="1 2">
    <name type="scientific">Candidatus Competibacter phosphatis</name>
    <dbReference type="NCBI Taxonomy" id="221280"/>
    <lineage>
        <taxon>Bacteria</taxon>
        <taxon>Pseudomonadati</taxon>
        <taxon>Pseudomonadota</taxon>
        <taxon>Gammaproteobacteria</taxon>
        <taxon>Candidatus Competibacteraceae</taxon>
        <taxon>Candidatus Competibacter</taxon>
    </lineage>
</organism>
<proteinExistence type="predicted"/>
<dbReference type="Proteomes" id="UP000760480">
    <property type="component" value="Unassembled WGS sequence"/>
</dbReference>